<protein>
    <recommendedName>
        <fullName evidence="2 3">ATP-dependent Clp protease proteolytic subunit</fullName>
        <ecNumber evidence="2">3.4.21.92</ecNumber>
    </recommendedName>
    <alternativeName>
        <fullName evidence="2">Endopeptidase Clp</fullName>
    </alternativeName>
</protein>
<dbReference type="FunFam" id="3.90.226.10:FF:000002">
    <property type="entry name" value="ATP-dependent Clp protease proteolytic subunit"/>
    <property type="match status" value="1"/>
</dbReference>
<dbReference type="InterPro" id="IPR001907">
    <property type="entry name" value="ClpP"/>
</dbReference>
<reference evidence="5" key="1">
    <citation type="submission" date="2015-02" db="EMBL/GenBank/DDBJ databases">
        <authorList>
            <person name="Ju K.-S."/>
            <person name="Doroghazi J.R."/>
            <person name="Metcalf W."/>
        </authorList>
    </citation>
    <scope>NUCLEOTIDE SEQUENCE [LARGE SCALE GENOMIC DNA]</scope>
    <source>
        <strain evidence="5">NRRL B-16380</strain>
    </source>
</reference>
<dbReference type="GO" id="GO:0004176">
    <property type="term" value="F:ATP-dependent peptidase activity"/>
    <property type="evidence" value="ECO:0007669"/>
    <property type="project" value="InterPro"/>
</dbReference>
<dbReference type="InterPro" id="IPR023562">
    <property type="entry name" value="ClpP/TepA"/>
</dbReference>
<evidence type="ECO:0000256" key="2">
    <source>
        <dbReference type="HAMAP-Rule" id="MF_00444"/>
    </source>
</evidence>
<dbReference type="PRINTS" id="PR00127">
    <property type="entry name" value="CLPPROTEASEP"/>
</dbReference>
<evidence type="ECO:0000313" key="5">
    <source>
        <dbReference type="Proteomes" id="UP000034786"/>
    </source>
</evidence>
<evidence type="ECO:0000256" key="3">
    <source>
        <dbReference type="RuleBase" id="RU003567"/>
    </source>
</evidence>
<evidence type="ECO:0000313" key="4">
    <source>
        <dbReference type="EMBL" id="KJK37970.1"/>
    </source>
</evidence>
<comment type="function">
    <text evidence="2">Cleaves peptides in various proteins in a process that requires ATP hydrolysis. Has a chymotrypsin-like activity. Plays a major role in the degradation of misfolded proteins.</text>
</comment>
<keyword evidence="2" id="KW-0378">Hydrolase</keyword>
<name>A0A0M2GJX7_9ACTN</name>
<dbReference type="Gene3D" id="3.90.226.10">
    <property type="entry name" value="2-enoyl-CoA Hydratase, Chain A, domain 1"/>
    <property type="match status" value="1"/>
</dbReference>
<comment type="subcellular location">
    <subcellularLocation>
        <location evidence="2">Cytoplasm</location>
    </subcellularLocation>
</comment>
<dbReference type="EMBL" id="JYJH01000013">
    <property type="protein sequence ID" value="KJK37970.1"/>
    <property type="molecule type" value="Genomic_DNA"/>
</dbReference>
<dbReference type="CDD" id="cd07017">
    <property type="entry name" value="S14_ClpP_2"/>
    <property type="match status" value="1"/>
</dbReference>
<dbReference type="GO" id="GO:0006515">
    <property type="term" value="P:protein quality control for misfolded or incompletely synthesized proteins"/>
    <property type="evidence" value="ECO:0007669"/>
    <property type="project" value="TreeGrafter"/>
</dbReference>
<dbReference type="AlphaFoldDB" id="A0A0M2GJX7"/>
<dbReference type="NCBIfam" id="NF001368">
    <property type="entry name" value="PRK00277.1"/>
    <property type="match status" value="1"/>
</dbReference>
<keyword evidence="5" id="KW-1185">Reference proteome</keyword>
<dbReference type="InterPro" id="IPR029045">
    <property type="entry name" value="ClpP/crotonase-like_dom_sf"/>
</dbReference>
<accession>A0A0M2GJX7</accession>
<dbReference type="Proteomes" id="UP000034786">
    <property type="component" value="Unassembled WGS sequence"/>
</dbReference>
<comment type="catalytic activity">
    <reaction evidence="2">
        <text>Hydrolysis of proteins to small peptides in the presence of ATP and magnesium. alpha-casein is the usual test substrate. In the absence of ATP, only oligopeptides shorter than five residues are hydrolyzed (such as succinyl-Leu-Tyr-|-NHMec, and Leu-Tyr-Leu-|-Tyr-Trp, in which cleavage of the -Tyr-|-Leu- and -Tyr-|-Trp bonds also occurs).</text>
        <dbReference type="EC" id="3.4.21.92"/>
    </reaction>
</comment>
<dbReference type="Pfam" id="PF00574">
    <property type="entry name" value="CLP_protease"/>
    <property type="match status" value="1"/>
</dbReference>
<dbReference type="GO" id="GO:0005737">
    <property type="term" value="C:cytoplasm"/>
    <property type="evidence" value="ECO:0007669"/>
    <property type="project" value="UniProtKB-SubCell"/>
</dbReference>
<dbReference type="NCBIfam" id="NF009205">
    <property type="entry name" value="PRK12553.1"/>
    <property type="match status" value="1"/>
</dbReference>
<evidence type="ECO:0000256" key="1">
    <source>
        <dbReference type="ARBA" id="ARBA00007039"/>
    </source>
</evidence>
<organism evidence="4 5">
    <name type="scientific">Streptomyces variegatus</name>
    <dbReference type="NCBI Taxonomy" id="284040"/>
    <lineage>
        <taxon>Bacteria</taxon>
        <taxon>Bacillati</taxon>
        <taxon>Actinomycetota</taxon>
        <taxon>Actinomycetes</taxon>
        <taxon>Kitasatosporales</taxon>
        <taxon>Streptomycetaceae</taxon>
        <taxon>Streptomyces</taxon>
    </lineage>
</organism>
<dbReference type="GO" id="GO:0004252">
    <property type="term" value="F:serine-type endopeptidase activity"/>
    <property type="evidence" value="ECO:0007669"/>
    <property type="project" value="UniProtKB-UniRule"/>
</dbReference>
<proteinExistence type="inferred from homology"/>
<comment type="similarity">
    <text evidence="1 2 3">Belongs to the peptidase S14 family.</text>
</comment>
<dbReference type="PANTHER" id="PTHR10381">
    <property type="entry name" value="ATP-DEPENDENT CLP PROTEASE PROTEOLYTIC SUBUNIT"/>
    <property type="match status" value="1"/>
</dbReference>
<dbReference type="SUPFAM" id="SSF52096">
    <property type="entry name" value="ClpP/crotonase"/>
    <property type="match status" value="1"/>
</dbReference>
<keyword evidence="2" id="KW-0720">Serine protease</keyword>
<dbReference type="PATRIC" id="fig|284040.3.peg.1650"/>
<comment type="caution">
    <text evidence="4">The sequence shown here is derived from an EMBL/GenBank/DDBJ whole genome shotgun (WGS) entry which is preliminary data.</text>
</comment>
<dbReference type="STRING" id="284040.UK15_19015"/>
<keyword evidence="2" id="KW-0963">Cytoplasm</keyword>
<gene>
    <name evidence="2" type="primary">clpP</name>
    <name evidence="4" type="ORF">UK15_19015</name>
</gene>
<sequence length="211" mass="23138">MSRPSARYVLPEFTERTGSGQRTMDPYSKLLEERIVFLGAPVDETSANDVMAQFMHLEHQAPDRDISLYINSPGGTFHAMTAIYDTMQYVSCDVETICLGQAGAASSVLLAAGTPGKRFALPDARLVIHQPALPEPVRGQASDLALQADELTRIRNRMEEMLALHTGRTREQVSTDIERDKILTAREAVEYGLVDGVIPSRKATQAPPAGR</sequence>
<feature type="active site" evidence="2">
    <location>
        <position position="129"/>
    </location>
</feature>
<comment type="subunit">
    <text evidence="2">Fourteen ClpP subunits assemble into 2 heptameric rings which stack back to back to give a disk-like structure with a central cavity, resembling the structure of eukaryotic proteasomes.</text>
</comment>
<dbReference type="RefSeq" id="WP_031137061.1">
    <property type="nucleotide sequence ID" value="NZ_JYJH01000013.1"/>
</dbReference>
<dbReference type="EC" id="3.4.21.92" evidence="2"/>
<dbReference type="HAMAP" id="MF_00444">
    <property type="entry name" value="ClpP"/>
    <property type="match status" value="1"/>
</dbReference>
<dbReference type="GO" id="GO:0051117">
    <property type="term" value="F:ATPase binding"/>
    <property type="evidence" value="ECO:0007669"/>
    <property type="project" value="TreeGrafter"/>
</dbReference>
<keyword evidence="2 4" id="KW-0645">Protease</keyword>
<comment type="caution">
    <text evidence="2">Lacks conserved residue(s) required for the propagation of feature annotation.</text>
</comment>
<dbReference type="PANTHER" id="PTHR10381:SF26">
    <property type="entry name" value="ATP-DEPENDENT CLP PROTEASE PROTEOLYTIC SUBUNIT-LIKE-RELATED"/>
    <property type="match status" value="1"/>
</dbReference>
<dbReference type="GO" id="GO:0009368">
    <property type="term" value="C:endopeptidase Clp complex"/>
    <property type="evidence" value="ECO:0007669"/>
    <property type="project" value="TreeGrafter"/>
</dbReference>